<dbReference type="Pfam" id="PF00330">
    <property type="entry name" value="Aconitase"/>
    <property type="match status" value="1"/>
</dbReference>
<dbReference type="PANTHER" id="PTHR43160:SF3">
    <property type="entry name" value="ACONITATE HYDRATASE, MITOCHONDRIAL"/>
    <property type="match status" value="1"/>
</dbReference>
<dbReference type="Gene3D" id="3.30.499.10">
    <property type="entry name" value="Aconitase, domain 3"/>
    <property type="match status" value="2"/>
</dbReference>
<dbReference type="FunFam" id="3.40.1060.10:FF:000001">
    <property type="entry name" value="Aconitate hydratase, mitochondrial"/>
    <property type="match status" value="1"/>
</dbReference>
<keyword evidence="3" id="KW-0479">Metal-binding</keyword>
<dbReference type="PANTHER" id="PTHR43160">
    <property type="entry name" value="ACONITATE HYDRATASE B"/>
    <property type="match status" value="1"/>
</dbReference>
<keyword evidence="5" id="KW-0411">Iron-sulfur</keyword>
<dbReference type="InterPro" id="IPR015932">
    <property type="entry name" value="Aconitase_dom2"/>
</dbReference>
<dbReference type="FunFam" id="3.30.499.10:FF:000004">
    <property type="entry name" value="Aconitate hydratase, mitochondrial"/>
    <property type="match status" value="1"/>
</dbReference>
<evidence type="ECO:0000256" key="6">
    <source>
        <dbReference type="ARBA" id="ARBA00023239"/>
    </source>
</evidence>
<keyword evidence="6" id="KW-0456">Lyase</keyword>
<dbReference type="Proteomes" id="UP000681967">
    <property type="component" value="Unassembled WGS sequence"/>
</dbReference>
<gene>
    <name evidence="9" type="ORF">BYL167_LOCUS33715</name>
    <name evidence="8" type="ORF">GIL414_LOCUS30584</name>
</gene>
<reference evidence="8" key="1">
    <citation type="submission" date="2021-02" db="EMBL/GenBank/DDBJ databases">
        <authorList>
            <person name="Nowell W R."/>
        </authorList>
    </citation>
    <scope>NUCLEOTIDE SEQUENCE</scope>
</reference>
<dbReference type="InterPro" id="IPR015931">
    <property type="entry name" value="Acnase/IPM_dHydase_lsu_aba_1/3"/>
</dbReference>
<accession>A0A8S2VV33</accession>
<dbReference type="Gene3D" id="3.40.1060.10">
    <property type="entry name" value="Aconitase, Domain 2"/>
    <property type="match status" value="1"/>
</dbReference>
<dbReference type="PROSITE" id="PS01244">
    <property type="entry name" value="ACONITASE_2"/>
    <property type="match status" value="1"/>
</dbReference>
<dbReference type="FunFam" id="3.30.499.10:FF:000003">
    <property type="entry name" value="Aconitate hydratase, mitochondrial"/>
    <property type="match status" value="1"/>
</dbReference>
<feature type="domain" description="Aconitase/3-isopropylmalate dehydratase large subunit alpha/beta/alpha" evidence="7">
    <location>
        <begin position="79"/>
        <end position="516"/>
    </location>
</feature>
<dbReference type="Proteomes" id="UP000681720">
    <property type="component" value="Unassembled WGS sequence"/>
</dbReference>
<dbReference type="EMBL" id="CAJOBH010066298">
    <property type="protein sequence ID" value="CAF4450050.1"/>
    <property type="molecule type" value="Genomic_DNA"/>
</dbReference>
<feature type="non-terminal residue" evidence="8">
    <location>
        <position position="1"/>
    </location>
</feature>
<evidence type="ECO:0000256" key="1">
    <source>
        <dbReference type="ARBA" id="ARBA00001966"/>
    </source>
</evidence>
<comment type="similarity">
    <text evidence="2">Belongs to the aconitase/IPM isomerase family.</text>
</comment>
<dbReference type="InterPro" id="IPR001030">
    <property type="entry name" value="Acoase/IPM_deHydtase_lsu_aba"/>
</dbReference>
<comment type="cofactor">
    <cofactor evidence="1">
        <name>[4Fe-4S] cluster</name>
        <dbReference type="ChEBI" id="CHEBI:49883"/>
    </cofactor>
</comment>
<sequence>MLSRSSCSLVSSIEKFACATQTISSVRHLSLTRTVYAATKSKQVPMSRLEPNKYVNYEKHATTLDIVKQRISQPLTLSEKILYSHADDPKNQKFERGTSYLRLRPDRVAMQDATAQMAVLQFISSGLPNVLCPSTIHCDHLIEAQLGGEQDLKRAKDLNKEVYNFLATAGAKYDIGFWKPGSGIIHQIILENYAFPGLLLIGTDSHTPNGGGLGGLCIGVGGADAVDVMANMPWELKCPKVIGVRLTGQLNGWTSPKDVILKLAGILTVKGGTGAIIEYFGPGVQSISCTGMATICNMGAEIGATTSVFPYNVRMAEYLKATKREDIAKFANEYKDVLLTADEGAKYDRVIDINLSELEPHVNGPFTPDLAHPIDKLGQQAEKNKWPLDIKVGLIGSCTNSSYEDMTRSASIAQQAIDKGIKAKSIFTVTPGSEQIRATIERDGIAEKLRAIGGIVLANACGPCIGQWDRQDIKKGEKNTIISSYNRNFTGRNDANPQTHSFVTSPDLVTAMVLSGDLRFNPLTDS</sequence>
<evidence type="ECO:0000313" key="8">
    <source>
        <dbReference type="EMBL" id="CAF4410222.1"/>
    </source>
</evidence>
<comment type="caution">
    <text evidence="8">The sequence shown here is derived from an EMBL/GenBank/DDBJ whole genome shotgun (WGS) entry which is preliminary data.</text>
</comment>
<dbReference type="GO" id="GO:0046872">
    <property type="term" value="F:metal ion binding"/>
    <property type="evidence" value="ECO:0007669"/>
    <property type="project" value="UniProtKB-KW"/>
</dbReference>
<organism evidence="8 10">
    <name type="scientific">Rotaria magnacalcarata</name>
    <dbReference type="NCBI Taxonomy" id="392030"/>
    <lineage>
        <taxon>Eukaryota</taxon>
        <taxon>Metazoa</taxon>
        <taxon>Spiralia</taxon>
        <taxon>Gnathifera</taxon>
        <taxon>Rotifera</taxon>
        <taxon>Eurotatoria</taxon>
        <taxon>Bdelloidea</taxon>
        <taxon>Philodinida</taxon>
        <taxon>Philodinidae</taxon>
        <taxon>Rotaria</taxon>
    </lineage>
</organism>
<dbReference type="InterPro" id="IPR018136">
    <property type="entry name" value="Aconitase_4Fe-4S_BS"/>
</dbReference>
<dbReference type="PROSITE" id="PS00450">
    <property type="entry name" value="ACONITASE_1"/>
    <property type="match status" value="1"/>
</dbReference>
<evidence type="ECO:0000256" key="3">
    <source>
        <dbReference type="ARBA" id="ARBA00022723"/>
    </source>
</evidence>
<dbReference type="NCBIfam" id="TIGR01340">
    <property type="entry name" value="aconitase_mito"/>
    <property type="match status" value="1"/>
</dbReference>
<dbReference type="EMBL" id="CAJOBJ010059115">
    <property type="protein sequence ID" value="CAF4410222.1"/>
    <property type="molecule type" value="Genomic_DNA"/>
</dbReference>
<dbReference type="InterPro" id="IPR036008">
    <property type="entry name" value="Aconitase_4Fe-4S_dom"/>
</dbReference>
<evidence type="ECO:0000256" key="5">
    <source>
        <dbReference type="ARBA" id="ARBA00023014"/>
    </source>
</evidence>
<evidence type="ECO:0000256" key="4">
    <source>
        <dbReference type="ARBA" id="ARBA00023004"/>
    </source>
</evidence>
<dbReference type="GO" id="GO:0051539">
    <property type="term" value="F:4 iron, 4 sulfur cluster binding"/>
    <property type="evidence" value="ECO:0007669"/>
    <property type="project" value="InterPro"/>
</dbReference>
<proteinExistence type="inferred from homology"/>
<name>A0A8S2VV33_9BILA</name>
<dbReference type="PRINTS" id="PR00415">
    <property type="entry name" value="ACONITASE"/>
</dbReference>
<dbReference type="SUPFAM" id="SSF53732">
    <property type="entry name" value="Aconitase iron-sulfur domain"/>
    <property type="match status" value="1"/>
</dbReference>
<evidence type="ECO:0000256" key="2">
    <source>
        <dbReference type="ARBA" id="ARBA00007185"/>
    </source>
</evidence>
<dbReference type="GO" id="GO:0005829">
    <property type="term" value="C:cytosol"/>
    <property type="evidence" value="ECO:0007669"/>
    <property type="project" value="TreeGrafter"/>
</dbReference>
<dbReference type="CDD" id="cd01584">
    <property type="entry name" value="AcnA_Mitochondrial"/>
    <property type="match status" value="1"/>
</dbReference>
<protein>
    <recommendedName>
        <fullName evidence="7">Aconitase/3-isopropylmalate dehydratase large subunit alpha/beta/alpha domain-containing protein</fullName>
    </recommendedName>
</protein>
<keyword evidence="4" id="KW-0408">Iron</keyword>
<dbReference type="GO" id="GO:0006099">
    <property type="term" value="P:tricarboxylic acid cycle"/>
    <property type="evidence" value="ECO:0007669"/>
    <property type="project" value="InterPro"/>
</dbReference>
<dbReference type="InterPro" id="IPR006248">
    <property type="entry name" value="Aconitase_mito-like"/>
</dbReference>
<evidence type="ECO:0000313" key="9">
    <source>
        <dbReference type="EMBL" id="CAF4450050.1"/>
    </source>
</evidence>
<evidence type="ECO:0000313" key="10">
    <source>
        <dbReference type="Proteomes" id="UP000681720"/>
    </source>
</evidence>
<dbReference type="InterPro" id="IPR050926">
    <property type="entry name" value="Aconitase/IPM_isomerase"/>
</dbReference>
<dbReference type="GO" id="GO:0005739">
    <property type="term" value="C:mitochondrion"/>
    <property type="evidence" value="ECO:0007669"/>
    <property type="project" value="TreeGrafter"/>
</dbReference>
<evidence type="ECO:0000259" key="7">
    <source>
        <dbReference type="Pfam" id="PF00330"/>
    </source>
</evidence>
<dbReference type="AlphaFoldDB" id="A0A8S2VV33"/>
<dbReference type="GO" id="GO:0003994">
    <property type="term" value="F:aconitate hydratase activity"/>
    <property type="evidence" value="ECO:0007669"/>
    <property type="project" value="InterPro"/>
</dbReference>